<dbReference type="KEGG" id="cbot:ATE48_14195"/>
<proteinExistence type="predicted"/>
<evidence type="ECO:0000256" key="2">
    <source>
        <dbReference type="ARBA" id="ARBA00022692"/>
    </source>
</evidence>
<evidence type="ECO:0000313" key="7">
    <source>
        <dbReference type="EMBL" id="ANP46982.1"/>
    </source>
</evidence>
<dbReference type="GO" id="GO:0005506">
    <property type="term" value="F:iron ion binding"/>
    <property type="evidence" value="ECO:0007669"/>
    <property type="project" value="InterPro"/>
</dbReference>
<comment type="subcellular location">
    <subcellularLocation>
        <location evidence="1">Membrane</location>
    </subcellularLocation>
</comment>
<name>A0A1B1AK92_9PROT</name>
<evidence type="ECO:0000256" key="4">
    <source>
        <dbReference type="ARBA" id="ARBA00023136"/>
    </source>
</evidence>
<dbReference type="PANTHER" id="PTHR11863">
    <property type="entry name" value="STEROL DESATURASE"/>
    <property type="match status" value="1"/>
</dbReference>
<evidence type="ECO:0000256" key="3">
    <source>
        <dbReference type="ARBA" id="ARBA00022989"/>
    </source>
</evidence>
<keyword evidence="4 5" id="KW-0472">Membrane</keyword>
<dbReference type="AlphaFoldDB" id="A0A1B1AK92"/>
<keyword evidence="8" id="KW-1185">Reference proteome</keyword>
<dbReference type="Pfam" id="PF04116">
    <property type="entry name" value="FA_hydroxylase"/>
    <property type="match status" value="1"/>
</dbReference>
<reference evidence="7 8" key="1">
    <citation type="submission" date="2015-11" db="EMBL/GenBank/DDBJ databases">
        <title>Whole-Genome Sequence of Candidatus Oderbacter manganicum from the National Park Lower Oder Valley, Germany.</title>
        <authorList>
            <person name="Braun B."/>
            <person name="Liere K."/>
            <person name="Szewzyk U."/>
        </authorList>
    </citation>
    <scope>NUCLEOTIDE SEQUENCE [LARGE SCALE GENOMIC DNA]</scope>
    <source>
        <strain evidence="7 8">OTSz_A_272</strain>
    </source>
</reference>
<feature type="transmembrane region" description="Helical" evidence="5">
    <location>
        <begin position="91"/>
        <end position="116"/>
    </location>
</feature>
<feature type="domain" description="Fatty acid hydroxylase" evidence="6">
    <location>
        <begin position="104"/>
        <end position="238"/>
    </location>
</feature>
<dbReference type="InterPro" id="IPR006694">
    <property type="entry name" value="Fatty_acid_hydroxylase"/>
</dbReference>
<dbReference type="InParanoid" id="A0A1B1AK92"/>
<dbReference type="GO" id="GO:0016491">
    <property type="term" value="F:oxidoreductase activity"/>
    <property type="evidence" value="ECO:0007669"/>
    <property type="project" value="InterPro"/>
</dbReference>
<evidence type="ECO:0000259" key="6">
    <source>
        <dbReference type="Pfam" id="PF04116"/>
    </source>
</evidence>
<keyword evidence="2 5" id="KW-0812">Transmembrane</keyword>
<dbReference type="RefSeq" id="WP_066772574.1">
    <property type="nucleotide sequence ID" value="NZ_CP013244.1"/>
</dbReference>
<dbReference type="GO" id="GO:0016020">
    <property type="term" value="C:membrane"/>
    <property type="evidence" value="ECO:0007669"/>
    <property type="project" value="UniProtKB-SubCell"/>
</dbReference>
<dbReference type="EMBL" id="CP013244">
    <property type="protein sequence ID" value="ANP46982.1"/>
    <property type="molecule type" value="Genomic_DNA"/>
</dbReference>
<dbReference type="STRING" id="1759059.ATE48_14195"/>
<organism evidence="7 8">
    <name type="scientific">Candidatus Viadribacter manganicus</name>
    <dbReference type="NCBI Taxonomy" id="1759059"/>
    <lineage>
        <taxon>Bacteria</taxon>
        <taxon>Pseudomonadati</taxon>
        <taxon>Pseudomonadota</taxon>
        <taxon>Alphaproteobacteria</taxon>
        <taxon>Hyphomonadales</taxon>
        <taxon>Hyphomonadaceae</taxon>
        <taxon>Candidatus Viadribacter</taxon>
    </lineage>
</organism>
<gene>
    <name evidence="7" type="ORF">ATE48_14195</name>
</gene>
<dbReference type="OrthoDB" id="9770329at2"/>
<dbReference type="GO" id="GO:0008610">
    <property type="term" value="P:lipid biosynthetic process"/>
    <property type="evidence" value="ECO:0007669"/>
    <property type="project" value="InterPro"/>
</dbReference>
<feature type="transmembrane region" description="Helical" evidence="5">
    <location>
        <begin position="56"/>
        <end position="79"/>
    </location>
</feature>
<dbReference type="InterPro" id="IPR050307">
    <property type="entry name" value="Sterol_Desaturase_Related"/>
</dbReference>
<evidence type="ECO:0000313" key="8">
    <source>
        <dbReference type="Proteomes" id="UP000092498"/>
    </source>
</evidence>
<dbReference type="Proteomes" id="UP000092498">
    <property type="component" value="Chromosome"/>
</dbReference>
<keyword evidence="3 5" id="KW-1133">Transmembrane helix</keyword>
<sequence length="267" mass="30575">MDIAAFANQWLMNVSTDLTRYVVFAVAVWLTLWVILARPLAGRKIRAETPKPKQLLIEFTASLRSIAIFSTIGLLTFALEHAGLLPGPQIAIAWGAGWAWATLALMILAHDAYFYWTHRLIHDPRLFRVFHRRHHKSNNPSPFTAYSFDIGEAAINGLFVPLWMIVVPTQWWVVGVFMLHQIVRNTLGHSGYELFPARRDGRPMFDFLTTTTHHDLHHSSAGANYGLYFTWWDRLMGTEHPEYYARFAAATRKQLKSSNMQTAERPA</sequence>
<protein>
    <submittedName>
        <fullName evidence="7">Sterol desaturase</fullName>
    </submittedName>
</protein>
<evidence type="ECO:0000256" key="5">
    <source>
        <dbReference type="SAM" id="Phobius"/>
    </source>
</evidence>
<evidence type="ECO:0000256" key="1">
    <source>
        <dbReference type="ARBA" id="ARBA00004370"/>
    </source>
</evidence>
<feature type="transmembrane region" description="Helical" evidence="5">
    <location>
        <begin position="18"/>
        <end position="36"/>
    </location>
</feature>
<accession>A0A1B1AK92</accession>